<dbReference type="Pfam" id="PF02518">
    <property type="entry name" value="HATPase_c"/>
    <property type="match status" value="1"/>
</dbReference>
<evidence type="ECO:0000256" key="1">
    <source>
        <dbReference type="ARBA" id="ARBA00000085"/>
    </source>
</evidence>
<evidence type="ECO:0000256" key="13">
    <source>
        <dbReference type="ARBA" id="ARBA00023136"/>
    </source>
</evidence>
<comment type="caution">
    <text evidence="16">The sequence shown here is derived from an EMBL/GenBank/DDBJ whole genome shotgun (WGS) entry which is preliminary data.</text>
</comment>
<keyword evidence="4" id="KW-1003">Cell membrane</keyword>
<evidence type="ECO:0000256" key="11">
    <source>
        <dbReference type="ARBA" id="ARBA00022989"/>
    </source>
</evidence>
<keyword evidence="5" id="KW-0597">Phosphoprotein</keyword>
<evidence type="ECO:0000256" key="6">
    <source>
        <dbReference type="ARBA" id="ARBA00022679"/>
    </source>
</evidence>
<keyword evidence="8" id="KW-0547">Nucleotide-binding</keyword>
<evidence type="ECO:0000259" key="15">
    <source>
        <dbReference type="PROSITE" id="PS50109"/>
    </source>
</evidence>
<evidence type="ECO:0000313" key="17">
    <source>
        <dbReference type="Proteomes" id="UP001336122"/>
    </source>
</evidence>
<feature type="domain" description="Histidine kinase" evidence="15">
    <location>
        <begin position="134"/>
        <end position="352"/>
    </location>
</feature>
<keyword evidence="13 14" id="KW-0472">Membrane</keyword>
<evidence type="ECO:0000256" key="14">
    <source>
        <dbReference type="SAM" id="Phobius"/>
    </source>
</evidence>
<evidence type="ECO:0000256" key="5">
    <source>
        <dbReference type="ARBA" id="ARBA00022553"/>
    </source>
</evidence>
<dbReference type="InterPro" id="IPR036890">
    <property type="entry name" value="HATPase_C_sf"/>
</dbReference>
<comment type="subcellular location">
    <subcellularLocation>
        <location evidence="2">Cell membrane</location>
        <topology evidence="2">Multi-pass membrane protein</topology>
    </subcellularLocation>
</comment>
<dbReference type="SUPFAM" id="SSF55874">
    <property type="entry name" value="ATPase domain of HSP90 chaperone/DNA topoisomerase II/histidine kinase"/>
    <property type="match status" value="1"/>
</dbReference>
<evidence type="ECO:0000256" key="4">
    <source>
        <dbReference type="ARBA" id="ARBA00022475"/>
    </source>
</evidence>
<evidence type="ECO:0000256" key="7">
    <source>
        <dbReference type="ARBA" id="ARBA00022692"/>
    </source>
</evidence>
<dbReference type="CDD" id="cd00082">
    <property type="entry name" value="HisKA"/>
    <property type="match status" value="1"/>
</dbReference>
<evidence type="ECO:0000256" key="12">
    <source>
        <dbReference type="ARBA" id="ARBA00023012"/>
    </source>
</evidence>
<dbReference type="EC" id="2.7.13.3" evidence="3"/>
<dbReference type="InterPro" id="IPR036097">
    <property type="entry name" value="HisK_dim/P_sf"/>
</dbReference>
<dbReference type="Proteomes" id="UP001336122">
    <property type="component" value="Unassembled WGS sequence"/>
</dbReference>
<keyword evidence="17" id="KW-1185">Reference proteome</keyword>
<keyword evidence="10" id="KW-0067">ATP-binding</keyword>
<comment type="catalytic activity">
    <reaction evidence="1">
        <text>ATP + protein L-histidine = ADP + protein N-phospho-L-histidine.</text>
        <dbReference type="EC" id="2.7.13.3"/>
    </reaction>
</comment>
<dbReference type="InterPro" id="IPR004358">
    <property type="entry name" value="Sig_transdc_His_kin-like_C"/>
</dbReference>
<evidence type="ECO:0000256" key="3">
    <source>
        <dbReference type="ARBA" id="ARBA00012438"/>
    </source>
</evidence>
<proteinExistence type="predicted"/>
<accession>A0ABU6PKK2</accession>
<dbReference type="EMBL" id="JARTIK010000051">
    <property type="protein sequence ID" value="MED4681834.1"/>
    <property type="molecule type" value="Genomic_DNA"/>
</dbReference>
<dbReference type="SMART" id="SM00387">
    <property type="entry name" value="HATPase_c"/>
    <property type="match status" value="1"/>
</dbReference>
<keyword evidence="7 14" id="KW-0812">Transmembrane</keyword>
<evidence type="ECO:0000256" key="2">
    <source>
        <dbReference type="ARBA" id="ARBA00004651"/>
    </source>
</evidence>
<dbReference type="PANTHER" id="PTHR45453">
    <property type="entry name" value="PHOSPHATE REGULON SENSOR PROTEIN PHOR"/>
    <property type="match status" value="1"/>
</dbReference>
<dbReference type="Gene3D" id="3.30.565.10">
    <property type="entry name" value="Histidine kinase-like ATPase, C-terminal domain"/>
    <property type="match status" value="1"/>
</dbReference>
<dbReference type="PANTHER" id="PTHR45453:SF2">
    <property type="entry name" value="HISTIDINE KINASE"/>
    <property type="match status" value="1"/>
</dbReference>
<feature type="transmembrane region" description="Helical" evidence="14">
    <location>
        <begin position="14"/>
        <end position="33"/>
    </location>
</feature>
<evidence type="ECO:0000256" key="10">
    <source>
        <dbReference type="ARBA" id="ARBA00022840"/>
    </source>
</evidence>
<dbReference type="GO" id="GO:0004673">
    <property type="term" value="F:protein histidine kinase activity"/>
    <property type="evidence" value="ECO:0007669"/>
    <property type="project" value="UniProtKB-EC"/>
</dbReference>
<dbReference type="Gene3D" id="1.10.287.130">
    <property type="match status" value="1"/>
</dbReference>
<dbReference type="Pfam" id="PF00512">
    <property type="entry name" value="HisKA"/>
    <property type="match status" value="1"/>
</dbReference>
<dbReference type="RefSeq" id="WP_098800706.1">
    <property type="nucleotide sequence ID" value="NZ_JARTIK010000051.1"/>
</dbReference>
<sequence length="367" mass="42127">MRMLPMALFLRDRLIYVLSVFLIISTGVCLMLLENARYPGLMDTSSIYYFVTVAVFFLILGLAIDYIRQREYYKQLRNAIERSDELHVEAIVLSAVTREQKLIARLLDQQISVYLSKLGTYRRQQELHNHFVLQWVHHMKTPLSVIDLLLQETAKEMPSSEKELKELSLSLHEEADRMSKGLEMLLNTARLEKFEMDLHLKKMSLHHVIRDALIAHKRLCIRHNVIPQIHGEVWTETDEKWMTVVLNQIVSNAIKYCKNKKGVKNLIFHLEQNTDTSSKLSITDEGCGIAPHDIPRVFDPFFTGENGRSTGESTGMGLYLAKQVCSKLGHELSVSSEFGIGTTFTITFQSHGIHFLGCKAEKEINHL</sequence>
<dbReference type="SMART" id="SM00388">
    <property type="entry name" value="HisKA"/>
    <property type="match status" value="1"/>
</dbReference>
<dbReference type="PROSITE" id="PS50109">
    <property type="entry name" value="HIS_KIN"/>
    <property type="match status" value="1"/>
</dbReference>
<dbReference type="InterPro" id="IPR005467">
    <property type="entry name" value="His_kinase_dom"/>
</dbReference>
<reference evidence="16 17" key="1">
    <citation type="submission" date="2023-03" db="EMBL/GenBank/DDBJ databases">
        <title>Bacillus Genome Sequencing.</title>
        <authorList>
            <person name="Dunlap C."/>
        </authorList>
    </citation>
    <scope>NUCLEOTIDE SEQUENCE [LARGE SCALE GENOMIC DNA]</scope>
    <source>
        <strain evidence="16 17">NRS-319</strain>
    </source>
</reference>
<keyword evidence="12" id="KW-0902">Two-component regulatory system</keyword>
<gene>
    <name evidence="16" type="ORF">P9485_29515</name>
</gene>
<dbReference type="InterPro" id="IPR003594">
    <property type="entry name" value="HATPase_dom"/>
</dbReference>
<evidence type="ECO:0000256" key="8">
    <source>
        <dbReference type="ARBA" id="ARBA00022741"/>
    </source>
</evidence>
<protein>
    <recommendedName>
        <fullName evidence="3">histidine kinase</fullName>
        <ecNumber evidence="3">2.7.13.3</ecNumber>
    </recommendedName>
</protein>
<keyword evidence="11 14" id="KW-1133">Transmembrane helix</keyword>
<organism evidence="16 17">
    <name type="scientific">Bacillus nitratireducens</name>
    <dbReference type="NCBI Taxonomy" id="2026193"/>
    <lineage>
        <taxon>Bacteria</taxon>
        <taxon>Bacillati</taxon>
        <taxon>Bacillota</taxon>
        <taxon>Bacilli</taxon>
        <taxon>Bacillales</taxon>
        <taxon>Bacillaceae</taxon>
        <taxon>Bacillus</taxon>
        <taxon>Bacillus cereus group</taxon>
    </lineage>
</organism>
<feature type="transmembrane region" description="Helical" evidence="14">
    <location>
        <begin position="45"/>
        <end position="67"/>
    </location>
</feature>
<dbReference type="InterPro" id="IPR050351">
    <property type="entry name" value="BphY/WalK/GraS-like"/>
</dbReference>
<dbReference type="InterPro" id="IPR003661">
    <property type="entry name" value="HisK_dim/P_dom"/>
</dbReference>
<dbReference type="SUPFAM" id="SSF47384">
    <property type="entry name" value="Homodimeric domain of signal transducing histidine kinase"/>
    <property type="match status" value="1"/>
</dbReference>
<dbReference type="PRINTS" id="PR00344">
    <property type="entry name" value="BCTRLSENSOR"/>
</dbReference>
<evidence type="ECO:0000313" key="16">
    <source>
        <dbReference type="EMBL" id="MED4681834.1"/>
    </source>
</evidence>
<keyword evidence="9 16" id="KW-0418">Kinase</keyword>
<keyword evidence="6 16" id="KW-0808">Transferase</keyword>
<evidence type="ECO:0000256" key="9">
    <source>
        <dbReference type="ARBA" id="ARBA00022777"/>
    </source>
</evidence>
<name>A0ABU6PKK2_9BACI</name>